<dbReference type="OrthoDB" id="573462at2"/>
<evidence type="ECO:0000313" key="2">
    <source>
        <dbReference type="Proteomes" id="UP000308230"/>
    </source>
</evidence>
<evidence type="ECO:0000313" key="1">
    <source>
        <dbReference type="EMBL" id="TLS36482.1"/>
    </source>
</evidence>
<protein>
    <recommendedName>
        <fullName evidence="3">Uracil-DNA glycosylase-like domain-containing protein</fullName>
    </recommendedName>
</protein>
<proteinExistence type="predicted"/>
<dbReference type="Proteomes" id="UP000308230">
    <property type="component" value="Unassembled WGS sequence"/>
</dbReference>
<dbReference type="SUPFAM" id="SSF52141">
    <property type="entry name" value="Uracil-DNA glycosylase-like"/>
    <property type="match status" value="1"/>
</dbReference>
<evidence type="ECO:0008006" key="3">
    <source>
        <dbReference type="Google" id="ProtNLM"/>
    </source>
</evidence>
<keyword evidence="2" id="KW-1185">Reference proteome</keyword>
<dbReference type="EMBL" id="SWLG01000010">
    <property type="protein sequence ID" value="TLS36482.1"/>
    <property type="molecule type" value="Genomic_DNA"/>
</dbReference>
<dbReference type="InterPro" id="IPR036895">
    <property type="entry name" value="Uracil-DNA_glycosylase-like_sf"/>
</dbReference>
<name>A0A5R9EYW1_9BACL</name>
<organism evidence="1 2">
    <name type="scientific">Exobacillus caeni</name>
    <dbReference type="NCBI Taxonomy" id="2574798"/>
    <lineage>
        <taxon>Bacteria</taxon>
        <taxon>Bacillati</taxon>
        <taxon>Bacillota</taxon>
        <taxon>Bacilli</taxon>
        <taxon>Bacillales</taxon>
        <taxon>Guptibacillaceae</taxon>
        <taxon>Exobacillus</taxon>
    </lineage>
</organism>
<accession>A0A5R9EYW1</accession>
<sequence length="249" mass="28289">MTIASYSMFDTYKEKINSLTPPTDEASLLTDQFLLEKDPEKHLEIYYAPFEYINENAKVVIVGITPGLHQMKKTFSTVWKLKDEAIGDEKILQEVKKTSSFEGPMRKNLIAMLDELGLHKYLGISSSTELFGQANDLIHTTSVLPYPVFYKGKNYSGSTPSIVKTELFRKYLTKCFPEAINKSSNPLIIPLGVNVTKALNFLAENEYIPANPILNGFPHPSGSNGHRHRQFAVNKEEMKRMLEEYFNNN</sequence>
<comment type="caution">
    <text evidence="1">The sequence shown here is derived from an EMBL/GenBank/DDBJ whole genome shotgun (WGS) entry which is preliminary data.</text>
</comment>
<reference evidence="1 2" key="1">
    <citation type="submission" date="2019-04" db="EMBL/GenBank/DDBJ databases">
        <title>Bacillus caeni sp. nov., a bacterium isolated from mangrove sediment.</title>
        <authorList>
            <person name="Huang H."/>
            <person name="Mo K."/>
            <person name="Hu Y."/>
        </authorList>
    </citation>
    <scope>NUCLEOTIDE SEQUENCE [LARGE SCALE GENOMIC DNA]</scope>
    <source>
        <strain evidence="1 2">HB172195</strain>
    </source>
</reference>
<dbReference type="RefSeq" id="WP_138127518.1">
    <property type="nucleotide sequence ID" value="NZ_SWLG01000010.1"/>
</dbReference>
<gene>
    <name evidence="1" type="ORF">FCL54_14800</name>
</gene>
<dbReference type="AlphaFoldDB" id="A0A5R9EYW1"/>